<dbReference type="AlphaFoldDB" id="A0A6G6W8K5"/>
<name>A0A6G6W8K5_9ACTN</name>
<organism evidence="1 2">
    <name type="scientific">Nocardioides anomalus</name>
    <dbReference type="NCBI Taxonomy" id="2712223"/>
    <lineage>
        <taxon>Bacteria</taxon>
        <taxon>Bacillati</taxon>
        <taxon>Actinomycetota</taxon>
        <taxon>Actinomycetes</taxon>
        <taxon>Propionibacteriales</taxon>
        <taxon>Nocardioidaceae</taxon>
        <taxon>Nocardioides</taxon>
    </lineage>
</organism>
<accession>A0A6G6W8K5</accession>
<reference evidence="1 2" key="1">
    <citation type="submission" date="2020-02" db="EMBL/GenBank/DDBJ databases">
        <title>Full genome sequence of Nocardioides sp. R-3366.</title>
        <authorList>
            <person name="Im W.-T."/>
        </authorList>
    </citation>
    <scope>NUCLEOTIDE SEQUENCE [LARGE SCALE GENOMIC DNA]</scope>
    <source>
        <strain evidence="1 2">R-3366</strain>
    </source>
</reference>
<evidence type="ECO:0000313" key="1">
    <source>
        <dbReference type="EMBL" id="QIG41539.1"/>
    </source>
</evidence>
<proteinExistence type="predicted"/>
<keyword evidence="2" id="KW-1185">Reference proteome</keyword>
<evidence type="ECO:0000313" key="2">
    <source>
        <dbReference type="Proteomes" id="UP000502996"/>
    </source>
</evidence>
<dbReference type="RefSeq" id="WP_165227975.1">
    <property type="nucleotide sequence ID" value="NZ_CP049257.1"/>
</dbReference>
<dbReference type="Proteomes" id="UP000502996">
    <property type="component" value="Chromosome"/>
</dbReference>
<dbReference type="KEGG" id="nano:G5V58_01025"/>
<gene>
    <name evidence="1" type="ORF">G5V58_01025</name>
</gene>
<protein>
    <submittedName>
        <fullName evidence="1">Uncharacterized protein</fullName>
    </submittedName>
</protein>
<sequence>MSADDADVAQALDDMEEEFTAFGCYVLGHIGWGLNDGIRSPAEKQRLGRQVYEAFASRHRSKLVWSRWPLDLENAWPVEPGTPLDFDLDPDGDVNEPLLVVVAA</sequence>
<dbReference type="EMBL" id="CP049257">
    <property type="protein sequence ID" value="QIG41539.1"/>
    <property type="molecule type" value="Genomic_DNA"/>
</dbReference>